<dbReference type="InterPro" id="IPR003439">
    <property type="entry name" value="ABC_transporter-like_ATP-bd"/>
</dbReference>
<feature type="transmembrane region" description="Helical" evidence="5">
    <location>
        <begin position="177"/>
        <end position="200"/>
    </location>
</feature>
<feature type="transmembrane region" description="Helical" evidence="5">
    <location>
        <begin position="107"/>
        <end position="126"/>
    </location>
</feature>
<dbReference type="InterPro" id="IPR039421">
    <property type="entry name" value="Type_1_exporter"/>
</dbReference>
<dbReference type="Gene3D" id="1.20.1560.10">
    <property type="entry name" value="ABC transporter type 1, transmembrane domain"/>
    <property type="match status" value="1"/>
</dbReference>
<feature type="transmembrane region" description="Helical" evidence="5">
    <location>
        <begin position="69"/>
        <end position="87"/>
    </location>
</feature>
<keyword evidence="2 5" id="KW-0812">Transmembrane</keyword>
<feature type="transmembrane region" description="Helical" evidence="5">
    <location>
        <begin position="278"/>
        <end position="300"/>
    </location>
</feature>
<dbReference type="PANTHER" id="PTHR43394:SF19">
    <property type="entry name" value="ABC TRANSPORTER B FAMILY"/>
    <property type="match status" value="1"/>
</dbReference>
<keyword evidence="7" id="KW-1185">Reference proteome</keyword>
<dbReference type="InterPro" id="IPR036640">
    <property type="entry name" value="ABC1_TM_sf"/>
</dbReference>
<comment type="subcellular location">
    <subcellularLocation>
        <location evidence="1">Membrane</location>
        <topology evidence="1">Multi-pass membrane protein</topology>
    </subcellularLocation>
</comment>
<dbReference type="InterPro" id="IPR027417">
    <property type="entry name" value="P-loop_NTPase"/>
</dbReference>
<reference evidence="8" key="1">
    <citation type="submission" date="2022-11" db="UniProtKB">
        <authorList>
            <consortium name="WormBaseParasite"/>
        </authorList>
    </citation>
    <scope>IDENTIFICATION</scope>
</reference>
<dbReference type="Pfam" id="PF00005">
    <property type="entry name" value="ABC_tran"/>
    <property type="match status" value="1"/>
</dbReference>
<sequence length="509" mass="57514">MVKRNQIHCILRTLAFSTFDILFSFIGICFNGTLFSYQHFRDDFAMPYKFNKSVSDFFMISLLRMPSRPLGHLAHASFALCIILISFTPAKFLGLSDNTGTQHPGNLYIGDIILLISNVFFSVLAHRIWLGFLRAAKRIENIYQPRIFVPYYTGQVIASVVSSTGDKYAALVDSVKLMLFISIVCAVAGGFRGGSFEYAYARVNRAVRHNLFSSLIHQEIAFFDRHKTGKNKFFLEKNSEELKNYRSDTVSLNVNIFLRNTVQMGGSMLFMMTLSWRLSLIPFIVVPIILVASKIFGVYYDFLSERAQEAIAHSNDVAEEVISTMRTVRSFACEDYEAGRFYDKLTNTLGVTKRKSFAYVIFLWLFQTIINVSVLWYGGHLVLSGQLTKDLLVSFLLYQMQLADNIRQLGEVWTGLMQSVGASRKVFEYIDRKPEIYTSGDCMPERLEGKIEFQGVHFAYPTRPDNEVLRGLSFSVEPGEVVALVGPSGSGKSSCIALLENFYSPNGGK</sequence>
<keyword evidence="4 5" id="KW-0472">Membrane</keyword>
<evidence type="ECO:0000256" key="3">
    <source>
        <dbReference type="ARBA" id="ARBA00022989"/>
    </source>
</evidence>
<dbReference type="GO" id="GO:0005524">
    <property type="term" value="F:ATP binding"/>
    <property type="evidence" value="ECO:0007669"/>
    <property type="project" value="InterPro"/>
</dbReference>
<dbReference type="Pfam" id="PF00664">
    <property type="entry name" value="ABC_membrane"/>
    <property type="match status" value="1"/>
</dbReference>
<protein>
    <submittedName>
        <fullName evidence="8">ABC transmembrane type-1 domain-containing protein</fullName>
    </submittedName>
</protein>
<dbReference type="Proteomes" id="UP000887560">
    <property type="component" value="Unplaced"/>
</dbReference>
<dbReference type="SUPFAM" id="SSF52540">
    <property type="entry name" value="P-loop containing nucleoside triphosphate hydrolases"/>
    <property type="match status" value="1"/>
</dbReference>
<accession>A0A915NIR9</accession>
<organism evidence="7 8">
    <name type="scientific">Meloidogyne floridensis</name>
    <dbReference type="NCBI Taxonomy" id="298350"/>
    <lineage>
        <taxon>Eukaryota</taxon>
        <taxon>Metazoa</taxon>
        <taxon>Ecdysozoa</taxon>
        <taxon>Nematoda</taxon>
        <taxon>Chromadorea</taxon>
        <taxon>Rhabditida</taxon>
        <taxon>Tylenchina</taxon>
        <taxon>Tylenchomorpha</taxon>
        <taxon>Tylenchoidea</taxon>
        <taxon>Meloidogynidae</taxon>
        <taxon>Meloidogyninae</taxon>
        <taxon>Meloidogyne</taxon>
    </lineage>
</organism>
<proteinExistence type="predicted"/>
<dbReference type="PROSITE" id="PS50929">
    <property type="entry name" value="ABC_TM1F"/>
    <property type="match status" value="1"/>
</dbReference>
<dbReference type="GO" id="GO:0016887">
    <property type="term" value="F:ATP hydrolysis activity"/>
    <property type="evidence" value="ECO:0007669"/>
    <property type="project" value="InterPro"/>
</dbReference>
<evidence type="ECO:0000256" key="2">
    <source>
        <dbReference type="ARBA" id="ARBA00022692"/>
    </source>
</evidence>
<dbReference type="AlphaFoldDB" id="A0A915NIR9"/>
<feature type="transmembrane region" description="Helical" evidence="5">
    <location>
        <begin position="21"/>
        <end position="40"/>
    </location>
</feature>
<dbReference type="InterPro" id="IPR011527">
    <property type="entry name" value="ABC1_TM_dom"/>
</dbReference>
<dbReference type="PANTHER" id="PTHR43394">
    <property type="entry name" value="ATP-DEPENDENT PERMEASE MDL1, MITOCHONDRIAL"/>
    <property type="match status" value="1"/>
</dbReference>
<dbReference type="CDD" id="cd18572">
    <property type="entry name" value="ABC_6TM_TAP"/>
    <property type="match status" value="1"/>
</dbReference>
<evidence type="ECO:0000256" key="1">
    <source>
        <dbReference type="ARBA" id="ARBA00004141"/>
    </source>
</evidence>
<dbReference type="GO" id="GO:0016020">
    <property type="term" value="C:membrane"/>
    <property type="evidence" value="ECO:0007669"/>
    <property type="project" value="UniProtKB-SubCell"/>
</dbReference>
<keyword evidence="3 5" id="KW-1133">Transmembrane helix</keyword>
<feature type="transmembrane region" description="Helical" evidence="5">
    <location>
        <begin position="357"/>
        <end position="379"/>
    </location>
</feature>
<dbReference type="GO" id="GO:0015421">
    <property type="term" value="F:ABC-type oligopeptide transporter activity"/>
    <property type="evidence" value="ECO:0007669"/>
    <property type="project" value="TreeGrafter"/>
</dbReference>
<name>A0A915NIR9_9BILA</name>
<evidence type="ECO:0000256" key="4">
    <source>
        <dbReference type="ARBA" id="ARBA00023136"/>
    </source>
</evidence>
<dbReference type="Gene3D" id="3.40.50.300">
    <property type="entry name" value="P-loop containing nucleotide triphosphate hydrolases"/>
    <property type="match status" value="1"/>
</dbReference>
<dbReference type="WBParaSite" id="scf7180000417822.g1815">
    <property type="protein sequence ID" value="scf7180000417822.g1815"/>
    <property type="gene ID" value="scf7180000417822.g1815"/>
</dbReference>
<evidence type="ECO:0000259" key="6">
    <source>
        <dbReference type="PROSITE" id="PS50929"/>
    </source>
</evidence>
<dbReference type="SUPFAM" id="SSF90123">
    <property type="entry name" value="ABC transporter transmembrane region"/>
    <property type="match status" value="1"/>
</dbReference>
<evidence type="ECO:0000256" key="5">
    <source>
        <dbReference type="SAM" id="Phobius"/>
    </source>
</evidence>
<feature type="domain" description="ABC transmembrane type-1" evidence="6">
    <location>
        <begin position="147"/>
        <end position="418"/>
    </location>
</feature>
<evidence type="ECO:0000313" key="8">
    <source>
        <dbReference type="WBParaSite" id="scf7180000417822.g1815"/>
    </source>
</evidence>
<evidence type="ECO:0000313" key="7">
    <source>
        <dbReference type="Proteomes" id="UP000887560"/>
    </source>
</evidence>